<evidence type="ECO:0000256" key="11">
    <source>
        <dbReference type="ARBA" id="ARBA00022741"/>
    </source>
</evidence>
<dbReference type="NCBIfam" id="TIGR01203">
    <property type="entry name" value="HGPRTase"/>
    <property type="match status" value="1"/>
</dbReference>
<dbReference type="PANTHER" id="PTHR43340">
    <property type="entry name" value="HYPOXANTHINE-GUANINE PHOSPHORIBOSYLTRANSFERASE"/>
    <property type="match status" value="1"/>
</dbReference>
<dbReference type="PANTHER" id="PTHR43340:SF1">
    <property type="entry name" value="HYPOXANTHINE PHOSPHORIBOSYLTRANSFERASE"/>
    <property type="match status" value="1"/>
</dbReference>
<dbReference type="PATRIC" id="fig|1069640.6.peg.688"/>
<evidence type="ECO:0000313" key="17">
    <source>
        <dbReference type="EMBL" id="AKC95584.1"/>
    </source>
</evidence>
<dbReference type="EC" id="2.4.2.8" evidence="5 15"/>
<dbReference type="Pfam" id="PF00156">
    <property type="entry name" value="Pribosyltran"/>
    <property type="match status" value="1"/>
</dbReference>
<dbReference type="KEGG" id="sns:VC03_03490"/>
<evidence type="ECO:0000256" key="8">
    <source>
        <dbReference type="ARBA" id="ARBA00022679"/>
    </source>
</evidence>
<dbReference type="HOGENOM" id="CLU_073615_0_0_0"/>
<dbReference type="EMBL" id="CP011280">
    <property type="protein sequence ID" value="AKC95584.1"/>
    <property type="molecule type" value="Genomic_DNA"/>
</dbReference>
<dbReference type="GO" id="GO:0005829">
    <property type="term" value="C:cytosol"/>
    <property type="evidence" value="ECO:0007669"/>
    <property type="project" value="TreeGrafter"/>
</dbReference>
<dbReference type="GO" id="GO:0006178">
    <property type="term" value="P:guanine salvage"/>
    <property type="evidence" value="ECO:0007669"/>
    <property type="project" value="TreeGrafter"/>
</dbReference>
<evidence type="ECO:0000256" key="9">
    <source>
        <dbReference type="ARBA" id="ARBA00022723"/>
    </source>
</evidence>
<evidence type="ECO:0000256" key="6">
    <source>
        <dbReference type="ARBA" id="ARBA00022490"/>
    </source>
</evidence>
<accession>A0A0E3UTW6</accession>
<reference evidence="17 18" key="1">
    <citation type="journal article" date="2012" name="BMC Genomics">
        <title>Genomic sequence analysis and characterization of Sneathia amnii sp. nov.</title>
        <authorList>
            <consortium name="Vaginal Microbiome Consortium (additional members)"/>
            <person name="Harwich M.D.Jr."/>
            <person name="Serrano M.G."/>
            <person name="Fettweis J.M."/>
            <person name="Alves J.M."/>
            <person name="Reimers M.A."/>
            <person name="Buck G.A."/>
            <person name="Jefferson K.K."/>
        </authorList>
    </citation>
    <scope>NUCLEOTIDE SEQUENCE [LARGE SCALE GENOMIC DNA]</scope>
    <source>
        <strain evidence="17 18">SN35</strain>
    </source>
</reference>
<keyword evidence="11 15" id="KW-0547">Nucleotide-binding</keyword>
<dbReference type="GO" id="GO:0000166">
    <property type="term" value="F:nucleotide binding"/>
    <property type="evidence" value="ECO:0007669"/>
    <property type="project" value="UniProtKB-KW"/>
</dbReference>
<keyword evidence="10 15" id="KW-0660">Purine salvage</keyword>
<dbReference type="UniPathway" id="UPA00591">
    <property type="reaction ID" value="UER00648"/>
</dbReference>
<evidence type="ECO:0000256" key="15">
    <source>
        <dbReference type="RuleBase" id="RU364099"/>
    </source>
</evidence>
<dbReference type="InterPro" id="IPR029057">
    <property type="entry name" value="PRTase-like"/>
</dbReference>
<dbReference type="FunFam" id="3.40.50.2020:FF:000006">
    <property type="entry name" value="Hypoxanthine phosphoribosyltransferase"/>
    <property type="match status" value="1"/>
</dbReference>
<comment type="catalytic activity">
    <reaction evidence="14">
        <text>IMP + diphosphate = hypoxanthine + 5-phospho-alpha-D-ribose 1-diphosphate</text>
        <dbReference type="Rhea" id="RHEA:17973"/>
        <dbReference type="ChEBI" id="CHEBI:17368"/>
        <dbReference type="ChEBI" id="CHEBI:33019"/>
        <dbReference type="ChEBI" id="CHEBI:58017"/>
        <dbReference type="ChEBI" id="CHEBI:58053"/>
        <dbReference type="EC" id="2.4.2.8"/>
    </reaction>
    <physiologicalReaction direction="right-to-left" evidence="14">
        <dbReference type="Rhea" id="RHEA:17975"/>
    </physiologicalReaction>
</comment>
<dbReference type="RefSeq" id="WP_046328690.1">
    <property type="nucleotide sequence ID" value="NZ_CAUPIC010000002.1"/>
</dbReference>
<evidence type="ECO:0000259" key="16">
    <source>
        <dbReference type="Pfam" id="PF00156"/>
    </source>
</evidence>
<evidence type="ECO:0000256" key="3">
    <source>
        <dbReference type="ARBA" id="ARBA00004669"/>
    </source>
</evidence>
<comment type="cofactor">
    <cofactor evidence="1 15">
        <name>Mg(2+)</name>
        <dbReference type="ChEBI" id="CHEBI:18420"/>
    </cofactor>
</comment>
<evidence type="ECO:0000256" key="10">
    <source>
        <dbReference type="ARBA" id="ARBA00022726"/>
    </source>
</evidence>
<evidence type="ECO:0000256" key="14">
    <source>
        <dbReference type="ARBA" id="ARBA00049402"/>
    </source>
</evidence>
<dbReference type="GO" id="GO:0032263">
    <property type="term" value="P:GMP salvage"/>
    <property type="evidence" value="ECO:0007669"/>
    <property type="project" value="TreeGrafter"/>
</dbReference>
<dbReference type="GO" id="GO:0032264">
    <property type="term" value="P:IMP salvage"/>
    <property type="evidence" value="ECO:0007669"/>
    <property type="project" value="UniProtKB-UniPathway"/>
</dbReference>
<name>A0A0E3UTW6_9FUSO</name>
<keyword evidence="12 15" id="KW-0460">Magnesium</keyword>
<dbReference type="GO" id="GO:0052657">
    <property type="term" value="F:guanine phosphoribosyltransferase activity"/>
    <property type="evidence" value="ECO:0007669"/>
    <property type="project" value="UniProtKB-ARBA"/>
</dbReference>
<dbReference type="CDD" id="cd06223">
    <property type="entry name" value="PRTases_typeI"/>
    <property type="match status" value="1"/>
</dbReference>
<comment type="similarity">
    <text evidence="4 15">Belongs to the purine/pyrimidine phosphoribosyltransferase family.</text>
</comment>
<dbReference type="GO" id="GO:0046100">
    <property type="term" value="P:hypoxanthine metabolic process"/>
    <property type="evidence" value="ECO:0007669"/>
    <property type="project" value="TreeGrafter"/>
</dbReference>
<evidence type="ECO:0000256" key="2">
    <source>
        <dbReference type="ARBA" id="ARBA00004496"/>
    </source>
</evidence>
<dbReference type="GO" id="GO:0000287">
    <property type="term" value="F:magnesium ion binding"/>
    <property type="evidence" value="ECO:0007669"/>
    <property type="project" value="TreeGrafter"/>
</dbReference>
<dbReference type="InterPro" id="IPR050408">
    <property type="entry name" value="HGPRT"/>
</dbReference>
<dbReference type="InterPro" id="IPR005904">
    <property type="entry name" value="Hxn_phspho_trans"/>
</dbReference>
<protein>
    <recommendedName>
        <fullName evidence="5 15">Hypoxanthine phosphoribosyltransferase</fullName>
        <ecNumber evidence="5 15">2.4.2.8</ecNumber>
    </recommendedName>
</protein>
<comment type="subcellular location">
    <subcellularLocation>
        <location evidence="2 15">Cytoplasm</location>
    </subcellularLocation>
</comment>
<dbReference type="GO" id="GO:0006166">
    <property type="term" value="P:purine ribonucleoside salvage"/>
    <property type="evidence" value="ECO:0007669"/>
    <property type="project" value="UniProtKB-KW"/>
</dbReference>
<dbReference type="InterPro" id="IPR000836">
    <property type="entry name" value="PRTase_dom"/>
</dbReference>
<dbReference type="OrthoDB" id="9802824at2"/>
<dbReference type="Proteomes" id="UP000033103">
    <property type="component" value="Chromosome"/>
</dbReference>
<evidence type="ECO:0000256" key="4">
    <source>
        <dbReference type="ARBA" id="ARBA00008391"/>
    </source>
</evidence>
<feature type="domain" description="Phosphoribosyltransferase" evidence="16">
    <location>
        <begin position="17"/>
        <end position="166"/>
    </location>
</feature>
<evidence type="ECO:0000256" key="5">
    <source>
        <dbReference type="ARBA" id="ARBA00011895"/>
    </source>
</evidence>
<comment type="catalytic activity">
    <reaction evidence="13">
        <text>GMP + diphosphate = guanine + 5-phospho-alpha-D-ribose 1-diphosphate</text>
        <dbReference type="Rhea" id="RHEA:25424"/>
        <dbReference type="ChEBI" id="CHEBI:16235"/>
        <dbReference type="ChEBI" id="CHEBI:33019"/>
        <dbReference type="ChEBI" id="CHEBI:58017"/>
        <dbReference type="ChEBI" id="CHEBI:58115"/>
        <dbReference type="EC" id="2.4.2.8"/>
    </reaction>
    <physiologicalReaction direction="right-to-left" evidence="13">
        <dbReference type="Rhea" id="RHEA:25426"/>
    </physiologicalReaction>
</comment>
<keyword evidence="18" id="KW-1185">Reference proteome</keyword>
<evidence type="ECO:0000256" key="13">
    <source>
        <dbReference type="ARBA" id="ARBA00048811"/>
    </source>
</evidence>
<organism evidence="17 18">
    <name type="scientific">Sneathia vaginalis</name>
    <dbReference type="NCBI Taxonomy" id="187101"/>
    <lineage>
        <taxon>Bacteria</taxon>
        <taxon>Fusobacteriati</taxon>
        <taxon>Fusobacteriota</taxon>
        <taxon>Fusobacteriia</taxon>
        <taxon>Fusobacteriales</taxon>
        <taxon>Leptotrichiaceae</taxon>
        <taxon>Sneathia</taxon>
    </lineage>
</organism>
<comment type="pathway">
    <text evidence="3 15">Purine metabolism; IMP biosynthesis via salvage pathway; IMP from hypoxanthine: step 1/1.</text>
</comment>
<sequence length="185" mass="21398">MAKNWEEHIVKTLISREQIATRVRELGEQITNDYKDDDAPFVVVGILKGSVVFMSDLVREIKLPLTMDFMEISSYGDNFTTSREIKIIKDLEHSVRGKNVLVVEDIIDSGLTLKKILKMIGKREPKKVILCTLLNKEERRQADVDVQYIGFDIPDEFVSGYGLDYKQEYRNIPYVCVLDIHENKE</sequence>
<dbReference type="AlphaFoldDB" id="A0A0E3UTW6"/>
<evidence type="ECO:0000256" key="7">
    <source>
        <dbReference type="ARBA" id="ARBA00022676"/>
    </source>
</evidence>
<keyword evidence="7 15" id="KW-0328">Glycosyltransferase</keyword>
<evidence type="ECO:0000313" key="18">
    <source>
        <dbReference type="Proteomes" id="UP000033103"/>
    </source>
</evidence>
<dbReference type="Gene3D" id="3.40.50.2020">
    <property type="match status" value="1"/>
</dbReference>
<dbReference type="GO" id="GO:0004422">
    <property type="term" value="F:hypoxanthine phosphoribosyltransferase activity"/>
    <property type="evidence" value="ECO:0007669"/>
    <property type="project" value="InterPro"/>
</dbReference>
<dbReference type="SUPFAM" id="SSF53271">
    <property type="entry name" value="PRTase-like"/>
    <property type="match status" value="1"/>
</dbReference>
<evidence type="ECO:0000256" key="1">
    <source>
        <dbReference type="ARBA" id="ARBA00001946"/>
    </source>
</evidence>
<keyword evidence="8 15" id="KW-0808">Transferase</keyword>
<proteinExistence type="inferred from homology"/>
<evidence type="ECO:0000256" key="12">
    <source>
        <dbReference type="ARBA" id="ARBA00022842"/>
    </source>
</evidence>
<gene>
    <name evidence="17" type="ORF">VC03_03490</name>
</gene>
<keyword evidence="6 15" id="KW-0963">Cytoplasm</keyword>
<dbReference type="STRING" id="187101.VC03_03490"/>
<keyword evidence="9 15" id="KW-0479">Metal-binding</keyword>